<dbReference type="Gene3D" id="3.30.2010.10">
    <property type="entry name" value="Metalloproteases ('zincins'), catalytic domain"/>
    <property type="match status" value="1"/>
</dbReference>
<proteinExistence type="inferred from homology"/>
<protein>
    <submittedName>
        <fullName evidence="9">Beta-barrel assembly-enhancing protease</fullName>
    </submittedName>
</protein>
<dbReference type="Pfam" id="PF01906">
    <property type="entry name" value="YbjQ_1"/>
    <property type="match status" value="1"/>
</dbReference>
<dbReference type="PANTHER" id="PTHR22726">
    <property type="entry name" value="METALLOENDOPEPTIDASE OMA1"/>
    <property type="match status" value="1"/>
</dbReference>
<name>A0ABP0MNR4_9DINO</name>
<feature type="non-terminal residue" evidence="9">
    <location>
        <position position="335"/>
    </location>
</feature>
<feature type="domain" description="Peptidase M48" evidence="8">
    <location>
        <begin position="198"/>
        <end position="331"/>
    </location>
</feature>
<evidence type="ECO:0000259" key="8">
    <source>
        <dbReference type="Pfam" id="PF01435"/>
    </source>
</evidence>
<evidence type="ECO:0000256" key="5">
    <source>
        <dbReference type="ARBA" id="ARBA00023049"/>
    </source>
</evidence>
<dbReference type="GO" id="GO:0008233">
    <property type="term" value="F:peptidase activity"/>
    <property type="evidence" value="ECO:0007669"/>
    <property type="project" value="UniProtKB-KW"/>
</dbReference>
<dbReference type="InterPro" id="IPR051156">
    <property type="entry name" value="Mito/Outer_Membr_Metalloprot"/>
</dbReference>
<dbReference type="InterPro" id="IPR001915">
    <property type="entry name" value="Peptidase_M48"/>
</dbReference>
<accession>A0ABP0MNR4</accession>
<comment type="cofactor">
    <cofactor evidence="6">
        <name>Zn(2+)</name>
        <dbReference type="ChEBI" id="CHEBI:29105"/>
    </cofactor>
    <text evidence="6">Binds 1 zinc ion per subunit.</text>
</comment>
<evidence type="ECO:0000256" key="4">
    <source>
        <dbReference type="ARBA" id="ARBA00022833"/>
    </source>
</evidence>
<keyword evidence="4 6" id="KW-0862">Zinc</keyword>
<dbReference type="InterPro" id="IPR002765">
    <property type="entry name" value="UPF0145_YbjQ-like"/>
</dbReference>
<dbReference type="PANTHER" id="PTHR22726:SF1">
    <property type="entry name" value="METALLOENDOPEPTIDASE OMA1, MITOCHONDRIAL"/>
    <property type="match status" value="1"/>
</dbReference>
<dbReference type="CDD" id="cd07332">
    <property type="entry name" value="M48C_Oma1_like"/>
    <property type="match status" value="1"/>
</dbReference>
<keyword evidence="7" id="KW-1133">Transmembrane helix</keyword>
<dbReference type="Proteomes" id="UP001642464">
    <property type="component" value="Unassembled WGS sequence"/>
</dbReference>
<keyword evidence="3 6" id="KW-0378">Hydrolase</keyword>
<dbReference type="SUPFAM" id="SSF117782">
    <property type="entry name" value="YbjQ-like"/>
    <property type="match status" value="1"/>
</dbReference>
<evidence type="ECO:0000313" key="10">
    <source>
        <dbReference type="Proteomes" id="UP001642464"/>
    </source>
</evidence>
<dbReference type="Pfam" id="PF01435">
    <property type="entry name" value="Peptidase_M48"/>
    <property type="match status" value="1"/>
</dbReference>
<gene>
    <name evidence="9" type="ORF">SCF082_LOCUS28877</name>
</gene>
<organism evidence="9 10">
    <name type="scientific">Durusdinium trenchii</name>
    <dbReference type="NCBI Taxonomy" id="1381693"/>
    <lineage>
        <taxon>Eukaryota</taxon>
        <taxon>Sar</taxon>
        <taxon>Alveolata</taxon>
        <taxon>Dinophyceae</taxon>
        <taxon>Suessiales</taxon>
        <taxon>Symbiodiniaceae</taxon>
        <taxon>Durusdinium</taxon>
    </lineage>
</organism>
<feature type="transmembrane region" description="Helical" evidence="7">
    <location>
        <begin position="142"/>
        <end position="168"/>
    </location>
</feature>
<dbReference type="GO" id="GO:0006508">
    <property type="term" value="P:proteolysis"/>
    <property type="evidence" value="ECO:0007669"/>
    <property type="project" value="UniProtKB-KW"/>
</dbReference>
<evidence type="ECO:0000256" key="1">
    <source>
        <dbReference type="ARBA" id="ARBA00022670"/>
    </source>
</evidence>
<keyword evidence="2" id="KW-0479">Metal-binding</keyword>
<sequence length="335" mass="35977">MAEQRHFASIREREQEYSDVLAFSARFPPPTTERIDAVLVDGNVVVAVDYFKMTAAALRNLLGGRVTAFETLVERARREAILRMKANARAKGASQIFNVKLETSSIGQGASGQSFSVEVYAYGTALVPAGINVSKQHPLVDFAWMLAAVGLLVTVFVVALSLSAGWLARQVPMSQENSWAEAYLEANPRELSDHALRTQQWLQALADQLTARMALPPDTTIHVHYVEDDEVINAFATLGGNVVIFSGLLRAVDSENALAMVMAHEIAHIAHRDPITALGRGVAVALGLSAIGGASDSAMAQQIVGNVGMLSGLSFSRSQEHAADEAAIEALLAHY</sequence>
<keyword evidence="5 6" id="KW-0482">Metalloprotease</keyword>
<evidence type="ECO:0000256" key="7">
    <source>
        <dbReference type="SAM" id="Phobius"/>
    </source>
</evidence>
<evidence type="ECO:0000313" key="9">
    <source>
        <dbReference type="EMBL" id="CAK9052866.1"/>
    </source>
</evidence>
<dbReference type="Gene3D" id="3.30.110.70">
    <property type="entry name" value="Hypothetical protein apc22750. Chain B"/>
    <property type="match status" value="1"/>
</dbReference>
<evidence type="ECO:0000256" key="6">
    <source>
        <dbReference type="RuleBase" id="RU003983"/>
    </source>
</evidence>
<evidence type="ECO:0000256" key="3">
    <source>
        <dbReference type="ARBA" id="ARBA00022801"/>
    </source>
</evidence>
<dbReference type="InterPro" id="IPR035439">
    <property type="entry name" value="UPF0145_dom_sf"/>
</dbReference>
<comment type="similarity">
    <text evidence="6">Belongs to the peptidase M48 family.</text>
</comment>
<keyword evidence="7" id="KW-0812">Transmembrane</keyword>
<reference evidence="9 10" key="1">
    <citation type="submission" date="2024-02" db="EMBL/GenBank/DDBJ databases">
        <authorList>
            <person name="Chen Y."/>
            <person name="Shah S."/>
            <person name="Dougan E. K."/>
            <person name="Thang M."/>
            <person name="Chan C."/>
        </authorList>
    </citation>
    <scope>NUCLEOTIDE SEQUENCE [LARGE SCALE GENOMIC DNA]</scope>
</reference>
<keyword evidence="1 6" id="KW-0645">Protease</keyword>
<evidence type="ECO:0000256" key="2">
    <source>
        <dbReference type="ARBA" id="ARBA00022723"/>
    </source>
</evidence>
<keyword evidence="7" id="KW-0472">Membrane</keyword>
<comment type="caution">
    <text evidence="9">The sequence shown here is derived from an EMBL/GenBank/DDBJ whole genome shotgun (WGS) entry which is preliminary data.</text>
</comment>
<keyword evidence="10" id="KW-1185">Reference proteome</keyword>
<dbReference type="EMBL" id="CAXAMM010022962">
    <property type="protein sequence ID" value="CAK9052866.1"/>
    <property type="molecule type" value="Genomic_DNA"/>
</dbReference>